<protein>
    <submittedName>
        <fullName evidence="1">Uncharacterized protein</fullName>
    </submittedName>
</protein>
<organism evidence="1 2">
    <name type="scientific">Rhizophagus irregularis</name>
    <dbReference type="NCBI Taxonomy" id="588596"/>
    <lineage>
        <taxon>Eukaryota</taxon>
        <taxon>Fungi</taxon>
        <taxon>Fungi incertae sedis</taxon>
        <taxon>Mucoromycota</taxon>
        <taxon>Glomeromycotina</taxon>
        <taxon>Glomeromycetes</taxon>
        <taxon>Glomerales</taxon>
        <taxon>Glomeraceae</taxon>
        <taxon>Rhizophagus</taxon>
    </lineage>
</organism>
<dbReference type="OrthoDB" id="2313477at2759"/>
<reference evidence="1 2" key="1">
    <citation type="submission" date="2015-10" db="EMBL/GenBank/DDBJ databases">
        <title>Genome analyses suggest a sexual origin of heterokaryosis in a supposedly ancient asexual fungus.</title>
        <authorList>
            <person name="Ropars J."/>
            <person name="Sedzielewska K."/>
            <person name="Noel J."/>
            <person name="Charron P."/>
            <person name="Farinelli L."/>
            <person name="Marton T."/>
            <person name="Kruger M."/>
            <person name="Pelin A."/>
            <person name="Brachmann A."/>
            <person name="Corradi N."/>
        </authorList>
    </citation>
    <scope>NUCLEOTIDE SEQUENCE [LARGE SCALE GENOMIC DNA]</scope>
    <source>
        <strain evidence="1 2">A4</strain>
    </source>
</reference>
<gene>
    <name evidence="1" type="ORF">RhiirA4_415535</name>
</gene>
<name>A0A2I1G090_9GLOM</name>
<dbReference type="Proteomes" id="UP000234323">
    <property type="component" value="Unassembled WGS sequence"/>
</dbReference>
<evidence type="ECO:0000313" key="2">
    <source>
        <dbReference type="Proteomes" id="UP000234323"/>
    </source>
</evidence>
<comment type="caution">
    <text evidence="1">The sequence shown here is derived from an EMBL/GenBank/DDBJ whole genome shotgun (WGS) entry which is preliminary data.</text>
</comment>
<dbReference type="AlphaFoldDB" id="A0A2I1G090"/>
<dbReference type="VEuPathDB" id="FungiDB:RhiirA1_474861"/>
<evidence type="ECO:0000313" key="1">
    <source>
        <dbReference type="EMBL" id="PKY40044.1"/>
    </source>
</evidence>
<accession>A0A2I1G090</accession>
<dbReference type="EMBL" id="LLXI01000086">
    <property type="protein sequence ID" value="PKY40044.1"/>
    <property type="molecule type" value="Genomic_DNA"/>
</dbReference>
<sequence length="399" mass="47975">MIIHIENLKFICYKCRENVNLFCIEDMIWHNKCKCRKQYTTIFKDTKIPNSQDERAWKKFYLNYEKSNEKEAASLFSDLYKVITYRYRNFDFIITNEDELQSEEKLKIILNRLKQESHKKDAFKYLKDWYNYSETKLIFLNYLEYHPRLCILLIEAGYVITGEIFLLTLKADIHDDKNIDDYFEVINAILKKLNLESNNRKKKDKFGFVGGEKSLRSESLSQCITNLTLIDHYKQTYLHYFIYEMSNRVNYYSNTFFTGPLLNCKRYYDENISSVRSRIAKYTKTCKIINEYIFSYFNSHIIARIVTIKNERNKTAITLVNIFKQNLKDIEMNLIKFERFELLSIIVDFQNVVVEMIELFEKSIKQQKKVSNRKIKRNIEVKSINLEETVEDLKECSNI</sequence>
<dbReference type="VEuPathDB" id="FungiDB:FUN_006953"/>
<keyword evidence="2" id="KW-1185">Reference proteome</keyword>
<dbReference type="VEuPathDB" id="FungiDB:RhiirFUN_009787"/>
<proteinExistence type="predicted"/>